<accession>A0A2N5WB62</accession>
<dbReference type="EMBL" id="PKRZ01000001">
    <property type="protein sequence ID" value="PLW59454.1"/>
    <property type="molecule type" value="Genomic_DNA"/>
</dbReference>
<reference evidence="2" key="1">
    <citation type="submission" date="2016-08" db="EMBL/GenBank/DDBJ databases">
        <title>Comparative genomics of Lactococcus lactis strain WFLU12 isolated from the gastrointestinal tract of wild olive flounder (Paralichythys olivaceus).</title>
        <authorList>
            <person name="Nguyen T.L."/>
            <person name="Kim D.-H."/>
        </authorList>
    </citation>
    <scope>NUCLEOTIDE SEQUENCE [LARGE SCALE GENOMIC DNA]</scope>
    <source>
        <strain evidence="2">WFLU12</strain>
    </source>
</reference>
<organism evidence="1 2">
    <name type="scientific">Lactococcus lactis subsp. lactis</name>
    <name type="common">Streptococcus lactis</name>
    <dbReference type="NCBI Taxonomy" id="1360"/>
    <lineage>
        <taxon>Bacteria</taxon>
        <taxon>Bacillati</taxon>
        <taxon>Bacillota</taxon>
        <taxon>Bacilli</taxon>
        <taxon>Lactobacillales</taxon>
        <taxon>Streptococcaceae</taxon>
        <taxon>Lactococcus</taxon>
    </lineage>
</organism>
<evidence type="ECO:0000313" key="1">
    <source>
        <dbReference type="EMBL" id="PLW59454.1"/>
    </source>
</evidence>
<comment type="caution">
    <text evidence="1">The sequence shown here is derived from an EMBL/GenBank/DDBJ whole genome shotgun (WGS) entry which is preliminary data.</text>
</comment>
<dbReference type="AlphaFoldDB" id="A0A2N5WB62"/>
<proteinExistence type="predicted"/>
<evidence type="ECO:0000313" key="2">
    <source>
        <dbReference type="Proteomes" id="UP000234865"/>
    </source>
</evidence>
<dbReference type="Pfam" id="PF07874">
    <property type="entry name" value="DUF1660"/>
    <property type="match status" value="1"/>
</dbReference>
<protein>
    <submittedName>
        <fullName evidence="1">Uncharacterized protein</fullName>
    </submittedName>
</protein>
<dbReference type="Proteomes" id="UP000234865">
    <property type="component" value="Unassembled WGS sequence"/>
</dbReference>
<sequence>MYERKSLYIKPINEIHDSGFKMLEVGYVNNGECKSIGRCSDVINFGFCGMDVMPKDLNIDVSPNGAINIWSFNDELEWKRPILSNAQVIVKNKEDNQSDLDESENVFPEKWLDKHMD</sequence>
<name>A0A2N5WB62_LACLL</name>
<gene>
    <name evidence="1" type="ORF">CYU10_000316</name>
</gene>
<dbReference type="InterPro" id="IPR012455">
    <property type="entry name" value="DUF1660"/>
</dbReference>